<feature type="chain" id="PRO_5041383406" description="Lipoprotein" evidence="1">
    <location>
        <begin position="23"/>
        <end position="164"/>
    </location>
</feature>
<proteinExistence type="predicted"/>
<gene>
    <name evidence="2" type="ORF">LL038_10135</name>
</gene>
<accession>A0AA47ELS2</accession>
<dbReference type="Proteomes" id="UP001164733">
    <property type="component" value="Chromosome"/>
</dbReference>
<evidence type="ECO:0008006" key="4">
    <source>
        <dbReference type="Google" id="ProtNLM"/>
    </source>
</evidence>
<organism evidence="2 3">
    <name type="scientific">Clostridium estertheticum</name>
    <dbReference type="NCBI Taxonomy" id="238834"/>
    <lineage>
        <taxon>Bacteria</taxon>
        <taxon>Bacillati</taxon>
        <taxon>Bacillota</taxon>
        <taxon>Clostridia</taxon>
        <taxon>Eubacteriales</taxon>
        <taxon>Clostridiaceae</taxon>
        <taxon>Clostridium</taxon>
    </lineage>
</organism>
<evidence type="ECO:0000256" key="1">
    <source>
        <dbReference type="SAM" id="SignalP"/>
    </source>
</evidence>
<evidence type="ECO:0000313" key="2">
    <source>
        <dbReference type="EMBL" id="WAG62564.1"/>
    </source>
</evidence>
<dbReference type="RefSeq" id="WP_216126826.1">
    <property type="nucleotide sequence ID" value="NZ_CP086239.1"/>
</dbReference>
<protein>
    <recommendedName>
        <fullName evidence="4">Lipoprotein</fullName>
    </recommendedName>
</protein>
<keyword evidence="1" id="KW-0732">Signal</keyword>
<evidence type="ECO:0000313" key="3">
    <source>
        <dbReference type="Proteomes" id="UP001164733"/>
    </source>
</evidence>
<dbReference type="PROSITE" id="PS51257">
    <property type="entry name" value="PROKAR_LIPOPROTEIN"/>
    <property type="match status" value="1"/>
</dbReference>
<name>A0AA47ELS2_9CLOT</name>
<sequence length="164" mass="18870">MKKRYTLLVISAWLILLFTACAKQEIKQTVTPFENIPIASAKSIEFSNYTLRSENKELGRIKTVTKKQDMEDIVKYIKTLSCTESTGEIKNAEYEINLRNGKDGIAGDIYTIILSENRICVYVIGTDTDHPAISIYNYKDPKLINELERIYKEINYKEVLMMGK</sequence>
<reference evidence="2" key="1">
    <citation type="submission" date="2021-11" db="EMBL/GenBank/DDBJ databases">
        <title>Clostridia strains as spoilage organisms.</title>
        <authorList>
            <person name="Wambui J."/>
            <person name="Stevens M.J.A."/>
            <person name="Stephan R."/>
        </authorList>
    </citation>
    <scope>NUCLEOTIDE SEQUENCE</scope>
    <source>
        <strain evidence="2">CF009</strain>
    </source>
</reference>
<dbReference type="AlphaFoldDB" id="A0AA47ELS2"/>
<dbReference type="EMBL" id="CP086239">
    <property type="protein sequence ID" value="WAG62564.1"/>
    <property type="molecule type" value="Genomic_DNA"/>
</dbReference>
<feature type="signal peptide" evidence="1">
    <location>
        <begin position="1"/>
        <end position="22"/>
    </location>
</feature>